<dbReference type="SUPFAM" id="SSF52540">
    <property type="entry name" value="P-loop containing nucleoside triphosphate hydrolases"/>
    <property type="match status" value="1"/>
</dbReference>
<dbReference type="GO" id="GO:0005525">
    <property type="term" value="F:GTP binding"/>
    <property type="evidence" value="ECO:0007669"/>
    <property type="project" value="UniProtKB-KW"/>
</dbReference>
<dbReference type="FunFam" id="3.40.50.300:FF:000586">
    <property type="entry name" value="Rab family GTPase"/>
    <property type="match status" value="1"/>
</dbReference>
<evidence type="ECO:0000256" key="4">
    <source>
        <dbReference type="ARBA" id="ARBA00023134"/>
    </source>
</evidence>
<dbReference type="SMART" id="SM00176">
    <property type="entry name" value="RAN"/>
    <property type="match status" value="1"/>
</dbReference>
<dbReference type="NCBIfam" id="TIGR00231">
    <property type="entry name" value="small_GTP"/>
    <property type="match status" value="1"/>
</dbReference>
<evidence type="ECO:0000256" key="6">
    <source>
        <dbReference type="ARBA" id="ARBA00023288"/>
    </source>
</evidence>
<organism evidence="7 9">
    <name type="scientific">Stentor coeruleus</name>
    <dbReference type="NCBI Taxonomy" id="5963"/>
    <lineage>
        <taxon>Eukaryota</taxon>
        <taxon>Sar</taxon>
        <taxon>Alveolata</taxon>
        <taxon>Ciliophora</taxon>
        <taxon>Postciliodesmatophora</taxon>
        <taxon>Heterotrichea</taxon>
        <taxon>Heterotrichida</taxon>
        <taxon>Stentoridae</taxon>
        <taxon>Stentor</taxon>
    </lineage>
</organism>
<gene>
    <name evidence="8" type="ORF">SteCoe_23901</name>
    <name evidence="7" type="ORF">SteCoe_27182</name>
</gene>
<dbReference type="AlphaFoldDB" id="A0A1R2BB59"/>
<evidence type="ECO:0000256" key="1">
    <source>
        <dbReference type="ARBA" id="ARBA00004308"/>
    </source>
</evidence>
<dbReference type="InterPro" id="IPR001806">
    <property type="entry name" value="Small_GTPase"/>
</dbReference>
<dbReference type="InterPro" id="IPR027417">
    <property type="entry name" value="P-loop_NTPase"/>
</dbReference>
<dbReference type="OrthoDB" id="9989112at2759"/>
<keyword evidence="6" id="KW-0449">Lipoprotein</keyword>
<dbReference type="EMBL" id="MPUH01000781">
    <property type="protein sequence ID" value="OMJ74002.1"/>
    <property type="molecule type" value="Genomic_DNA"/>
</dbReference>
<sequence>MNEEFDYLFKILLIGDSSVGKTSILLRYIDNTYSGEFQATIGVDFKVSTVKLNSKIIKLQLWDTAGQDRFKNIVASYYRGAQGIFIVYDVTNRISFTNVTKWYQETVNYLPETTIRFLIGNKCDMNSPFRIVSYDEASNLANSLGVEYVETSAKNSINIGDIFNQMAKTILTKSALNPGMVAFPKAIPQGKKVSKSKCC</sequence>
<evidence type="ECO:0000313" key="8">
    <source>
        <dbReference type="EMBL" id="OMJ76673.1"/>
    </source>
</evidence>
<dbReference type="EMBL" id="MPUH01000617">
    <property type="protein sequence ID" value="OMJ76673.1"/>
    <property type="molecule type" value="Genomic_DNA"/>
</dbReference>
<proteinExistence type="inferred from homology"/>
<accession>A0A1R2BB59</accession>
<evidence type="ECO:0000313" key="9">
    <source>
        <dbReference type="Proteomes" id="UP000187209"/>
    </source>
</evidence>
<evidence type="ECO:0000256" key="3">
    <source>
        <dbReference type="ARBA" id="ARBA00022741"/>
    </source>
</evidence>
<dbReference type="Proteomes" id="UP000187209">
    <property type="component" value="Unassembled WGS sequence"/>
</dbReference>
<dbReference type="GO" id="GO:0003924">
    <property type="term" value="F:GTPase activity"/>
    <property type="evidence" value="ECO:0007669"/>
    <property type="project" value="InterPro"/>
</dbReference>
<comment type="subcellular location">
    <subcellularLocation>
        <location evidence="1">Endomembrane system</location>
    </subcellularLocation>
</comment>
<keyword evidence="4" id="KW-0342">GTP-binding</keyword>
<dbReference type="PRINTS" id="PR00449">
    <property type="entry name" value="RASTRNSFRMNG"/>
</dbReference>
<keyword evidence="5" id="KW-0472">Membrane</keyword>
<dbReference type="SMART" id="SM00175">
    <property type="entry name" value="RAB"/>
    <property type="match status" value="1"/>
</dbReference>
<comment type="similarity">
    <text evidence="2">Belongs to the small GTPase superfamily. Rab family.</text>
</comment>
<dbReference type="PROSITE" id="PS51419">
    <property type="entry name" value="RAB"/>
    <property type="match status" value="1"/>
</dbReference>
<keyword evidence="3" id="KW-0547">Nucleotide-binding</keyword>
<dbReference type="PROSITE" id="PS51420">
    <property type="entry name" value="RHO"/>
    <property type="match status" value="1"/>
</dbReference>
<dbReference type="Gene3D" id="3.40.50.300">
    <property type="entry name" value="P-loop containing nucleotide triphosphate hydrolases"/>
    <property type="match status" value="1"/>
</dbReference>
<dbReference type="CDD" id="cd00154">
    <property type="entry name" value="Rab"/>
    <property type="match status" value="1"/>
</dbReference>
<dbReference type="GO" id="GO:0012505">
    <property type="term" value="C:endomembrane system"/>
    <property type="evidence" value="ECO:0007669"/>
    <property type="project" value="UniProtKB-SubCell"/>
</dbReference>
<evidence type="ECO:0000313" key="7">
    <source>
        <dbReference type="EMBL" id="OMJ74002.1"/>
    </source>
</evidence>
<dbReference type="InterPro" id="IPR005225">
    <property type="entry name" value="Small_GTP-bd"/>
</dbReference>
<keyword evidence="9" id="KW-1185">Reference proteome</keyword>
<dbReference type="InterPro" id="IPR050305">
    <property type="entry name" value="Small_GTPase_Rab"/>
</dbReference>
<evidence type="ECO:0000256" key="5">
    <source>
        <dbReference type="ARBA" id="ARBA00023136"/>
    </source>
</evidence>
<dbReference type="PANTHER" id="PTHR47980">
    <property type="entry name" value="LD44762P"/>
    <property type="match status" value="1"/>
</dbReference>
<evidence type="ECO:0000256" key="2">
    <source>
        <dbReference type="ARBA" id="ARBA00006270"/>
    </source>
</evidence>
<name>A0A1R2BB59_9CILI</name>
<comment type="caution">
    <text evidence="7">The sequence shown here is derived from an EMBL/GenBank/DDBJ whole genome shotgun (WGS) entry which is preliminary data.</text>
</comment>
<dbReference type="PROSITE" id="PS51421">
    <property type="entry name" value="RAS"/>
    <property type="match status" value="1"/>
</dbReference>
<dbReference type="SMART" id="SM00173">
    <property type="entry name" value="RAS"/>
    <property type="match status" value="1"/>
</dbReference>
<dbReference type="Pfam" id="PF00071">
    <property type="entry name" value="Ras"/>
    <property type="match status" value="1"/>
</dbReference>
<dbReference type="SMART" id="SM00174">
    <property type="entry name" value="RHO"/>
    <property type="match status" value="1"/>
</dbReference>
<reference evidence="7 9" key="1">
    <citation type="submission" date="2016-11" db="EMBL/GenBank/DDBJ databases">
        <title>The macronuclear genome of Stentor coeruleus: a giant cell with tiny introns.</title>
        <authorList>
            <person name="Slabodnick M."/>
            <person name="Ruby J.G."/>
            <person name="Reiff S.B."/>
            <person name="Swart E.C."/>
            <person name="Gosai S."/>
            <person name="Prabakaran S."/>
            <person name="Witkowska E."/>
            <person name="Larue G.E."/>
            <person name="Fisher S."/>
            <person name="Freeman R.M."/>
            <person name="Gunawardena J."/>
            <person name="Chu W."/>
            <person name="Stover N.A."/>
            <person name="Gregory B.D."/>
            <person name="Nowacki M."/>
            <person name="Derisi J."/>
            <person name="Roy S.W."/>
            <person name="Marshall W.F."/>
            <person name="Sood P."/>
        </authorList>
    </citation>
    <scope>NUCLEOTIDE SEQUENCE [LARGE SCALE GENOMIC DNA]</scope>
    <source>
        <strain evidence="7">WM001</strain>
    </source>
</reference>
<protein>
    <submittedName>
        <fullName evidence="7">Uncharacterized protein</fullName>
    </submittedName>
</protein>